<accession>A0A1X7KYK4</accession>
<proteinExistence type="predicted"/>
<dbReference type="AlphaFoldDB" id="A0A1X7KYK4"/>
<gene>
    <name evidence="1" type="ORF">SAMN06265784_104573</name>
</gene>
<name>A0A1X7KYK4_9BURK</name>
<dbReference type="RefSeq" id="WP_244196029.1">
    <property type="nucleotide sequence ID" value="NZ_FXAT01000004.1"/>
</dbReference>
<evidence type="ECO:0000313" key="2">
    <source>
        <dbReference type="Proteomes" id="UP000193228"/>
    </source>
</evidence>
<evidence type="ECO:0008006" key="3">
    <source>
        <dbReference type="Google" id="ProtNLM"/>
    </source>
</evidence>
<protein>
    <recommendedName>
        <fullName evidence="3">Lysozyme inhibitor LprI N-terminal domain-containing protein</fullName>
    </recommendedName>
</protein>
<reference evidence="2" key="1">
    <citation type="submission" date="2017-04" db="EMBL/GenBank/DDBJ databases">
        <authorList>
            <person name="Varghese N."/>
            <person name="Submissions S."/>
        </authorList>
    </citation>
    <scope>NUCLEOTIDE SEQUENCE [LARGE SCALE GENOMIC DNA]</scope>
    <source>
        <strain evidence="2">LMG 29540</strain>
    </source>
</reference>
<sequence length="135" mass="15234">MPLTKHLACLVSVAILSKMAVSKTNPECLEHLGGGYGDAECYQGLSVDIAVENKRLYKSIRASIPANNVHTILLDEYMKAQDDSIRYCELQRDSGDGWETKHDGSMYPAIYQQCIYDARKAQNKFLNNILTMTKW</sequence>
<keyword evidence="2" id="KW-1185">Reference proteome</keyword>
<dbReference type="Proteomes" id="UP000193228">
    <property type="component" value="Unassembled WGS sequence"/>
</dbReference>
<dbReference type="EMBL" id="FXAT01000004">
    <property type="protein sequence ID" value="SMG46500.1"/>
    <property type="molecule type" value="Genomic_DNA"/>
</dbReference>
<organism evidence="1 2">
    <name type="scientific">Paraburkholderia susongensis</name>
    <dbReference type="NCBI Taxonomy" id="1515439"/>
    <lineage>
        <taxon>Bacteria</taxon>
        <taxon>Pseudomonadati</taxon>
        <taxon>Pseudomonadota</taxon>
        <taxon>Betaproteobacteria</taxon>
        <taxon>Burkholderiales</taxon>
        <taxon>Burkholderiaceae</taxon>
        <taxon>Paraburkholderia</taxon>
    </lineage>
</organism>
<evidence type="ECO:0000313" key="1">
    <source>
        <dbReference type="EMBL" id="SMG46500.1"/>
    </source>
</evidence>